<reference evidence="4 5" key="1">
    <citation type="journal article" date="2017" name="Nat. Ecol. Evol.">
        <title>Scallop genome provides insights into evolution of bilaterian karyotype and development.</title>
        <authorList>
            <person name="Wang S."/>
            <person name="Zhang J."/>
            <person name="Jiao W."/>
            <person name="Li J."/>
            <person name="Xun X."/>
            <person name="Sun Y."/>
            <person name="Guo X."/>
            <person name="Huan P."/>
            <person name="Dong B."/>
            <person name="Zhang L."/>
            <person name="Hu X."/>
            <person name="Sun X."/>
            <person name="Wang J."/>
            <person name="Zhao C."/>
            <person name="Wang Y."/>
            <person name="Wang D."/>
            <person name="Huang X."/>
            <person name="Wang R."/>
            <person name="Lv J."/>
            <person name="Li Y."/>
            <person name="Zhang Z."/>
            <person name="Liu B."/>
            <person name="Lu W."/>
            <person name="Hui Y."/>
            <person name="Liang J."/>
            <person name="Zhou Z."/>
            <person name="Hou R."/>
            <person name="Li X."/>
            <person name="Liu Y."/>
            <person name="Li H."/>
            <person name="Ning X."/>
            <person name="Lin Y."/>
            <person name="Zhao L."/>
            <person name="Xing Q."/>
            <person name="Dou J."/>
            <person name="Li Y."/>
            <person name="Mao J."/>
            <person name="Guo H."/>
            <person name="Dou H."/>
            <person name="Li T."/>
            <person name="Mu C."/>
            <person name="Jiang W."/>
            <person name="Fu Q."/>
            <person name="Fu X."/>
            <person name="Miao Y."/>
            <person name="Liu J."/>
            <person name="Yu Q."/>
            <person name="Li R."/>
            <person name="Liao H."/>
            <person name="Li X."/>
            <person name="Kong Y."/>
            <person name="Jiang Z."/>
            <person name="Chourrout D."/>
            <person name="Li R."/>
            <person name="Bao Z."/>
        </authorList>
    </citation>
    <scope>NUCLEOTIDE SEQUENCE [LARGE SCALE GENOMIC DNA]</scope>
    <source>
        <strain evidence="4 5">PY_sf001</strain>
    </source>
</reference>
<dbReference type="EMBL" id="NEDP02003450">
    <property type="protein sequence ID" value="OWF48633.1"/>
    <property type="molecule type" value="Genomic_DNA"/>
</dbReference>
<dbReference type="SUPFAM" id="SSF56436">
    <property type="entry name" value="C-type lectin-like"/>
    <property type="match status" value="2"/>
</dbReference>
<keyword evidence="5" id="KW-1185">Reference proteome</keyword>
<feature type="domain" description="C-type lectin" evidence="3">
    <location>
        <begin position="29"/>
        <end position="130"/>
    </location>
</feature>
<proteinExistence type="predicted"/>
<dbReference type="CDD" id="cd00037">
    <property type="entry name" value="CLECT"/>
    <property type="match status" value="1"/>
</dbReference>
<gene>
    <name evidence="4" type="ORF">KP79_PYT16173</name>
</gene>
<dbReference type="InterPro" id="IPR001304">
    <property type="entry name" value="C-type_lectin-like"/>
</dbReference>
<evidence type="ECO:0000259" key="3">
    <source>
        <dbReference type="PROSITE" id="PS50041"/>
    </source>
</evidence>
<evidence type="ECO:0000313" key="5">
    <source>
        <dbReference type="Proteomes" id="UP000242188"/>
    </source>
</evidence>
<keyword evidence="1" id="KW-0812">Transmembrane</keyword>
<dbReference type="InterPro" id="IPR050111">
    <property type="entry name" value="C-type_lectin/snaclec_domain"/>
</dbReference>
<protein>
    <submittedName>
        <fullName evidence="4">Snaclec 8</fullName>
    </submittedName>
</protein>
<dbReference type="SMART" id="SM00034">
    <property type="entry name" value="CLECT"/>
    <property type="match status" value="2"/>
</dbReference>
<dbReference type="InterPro" id="IPR016186">
    <property type="entry name" value="C-type_lectin-like/link_sf"/>
</dbReference>
<dbReference type="PANTHER" id="PTHR22803">
    <property type="entry name" value="MANNOSE, PHOSPHOLIPASE, LECTIN RECEPTOR RELATED"/>
    <property type="match status" value="1"/>
</dbReference>
<dbReference type="AlphaFoldDB" id="A0A210QIP4"/>
<organism evidence="4 5">
    <name type="scientific">Mizuhopecten yessoensis</name>
    <name type="common">Japanese scallop</name>
    <name type="synonym">Patinopecten yessoensis</name>
    <dbReference type="NCBI Taxonomy" id="6573"/>
    <lineage>
        <taxon>Eukaryota</taxon>
        <taxon>Metazoa</taxon>
        <taxon>Spiralia</taxon>
        <taxon>Lophotrochozoa</taxon>
        <taxon>Mollusca</taxon>
        <taxon>Bivalvia</taxon>
        <taxon>Autobranchia</taxon>
        <taxon>Pteriomorphia</taxon>
        <taxon>Pectinida</taxon>
        <taxon>Pectinoidea</taxon>
        <taxon>Pectinidae</taxon>
        <taxon>Mizuhopecten</taxon>
    </lineage>
</organism>
<feature type="domain" description="C-type lectin" evidence="3">
    <location>
        <begin position="165"/>
        <end position="288"/>
    </location>
</feature>
<keyword evidence="1" id="KW-1133">Transmembrane helix</keyword>
<dbReference type="Pfam" id="PF00059">
    <property type="entry name" value="Lectin_C"/>
    <property type="match status" value="2"/>
</dbReference>
<keyword evidence="2" id="KW-0732">Signal</keyword>
<dbReference type="Proteomes" id="UP000242188">
    <property type="component" value="Unassembled WGS sequence"/>
</dbReference>
<dbReference type="PROSITE" id="PS50041">
    <property type="entry name" value="C_TYPE_LECTIN_2"/>
    <property type="match status" value="2"/>
</dbReference>
<sequence length="532" mass="60233">MAGKLVTAMLLTTMHARASTRCGAGWVEYTGGCFLFQTYLSTFTEAENHCRQHGGHLTSIHTSAEASFLRKEITEVYRGLPKVKHSTFWVGYNGRDDWTDGTEVNYKGWNQNTSRPEDQTPQFISIGRHWTVETNSIAFHYYICRKYQDSKHHMYCPTSSVYNQLNGHCYGFVGIKVTWNEAELACANLATHNTSGYLVTIDNYQEVLFLSAFPSHLLRNRQTWVNYQNIGGNGNWSRRDCSHQTYVPQKSMRNFLNDGRRGRCGVLDTLSDTWTADNCYKTKTALCEFEPGERKTNHSRQDLPCLENSPVSASTGSIPFIDKIRLSLLSTTDVSSLASPTVVLTSKLHTQNTWRINIQSTEMQEQVPENNFPKSKREVNTSGLDKSMKLSYLLAKNYQLENKASETLNSSINDVKTNNSSEIFNTKNISNTFATEVDKNENNTTTFSVTPNMVHVVIGILGIIVFITLICGLFINDLKSMTLHIVRGEEGRASREAQSLRRSNLTVNANYQNEHSFTQSLSLSRERLSFQD</sequence>
<comment type="caution">
    <text evidence="4">The sequence shown here is derived from an EMBL/GenBank/DDBJ whole genome shotgun (WGS) entry which is preliminary data.</text>
</comment>
<dbReference type="Gene3D" id="3.10.100.10">
    <property type="entry name" value="Mannose-Binding Protein A, subunit A"/>
    <property type="match status" value="2"/>
</dbReference>
<feature type="transmembrane region" description="Helical" evidence="1">
    <location>
        <begin position="453"/>
        <end position="475"/>
    </location>
</feature>
<evidence type="ECO:0000313" key="4">
    <source>
        <dbReference type="EMBL" id="OWF48633.1"/>
    </source>
</evidence>
<feature type="signal peptide" evidence="2">
    <location>
        <begin position="1"/>
        <end position="18"/>
    </location>
</feature>
<accession>A0A210QIP4</accession>
<feature type="chain" id="PRO_5012939465" evidence="2">
    <location>
        <begin position="19"/>
        <end position="532"/>
    </location>
</feature>
<dbReference type="InterPro" id="IPR016187">
    <property type="entry name" value="CTDL_fold"/>
</dbReference>
<evidence type="ECO:0000256" key="1">
    <source>
        <dbReference type="SAM" id="Phobius"/>
    </source>
</evidence>
<dbReference type="OrthoDB" id="441660at2759"/>
<evidence type="ECO:0000256" key="2">
    <source>
        <dbReference type="SAM" id="SignalP"/>
    </source>
</evidence>
<keyword evidence="1" id="KW-0472">Membrane</keyword>
<name>A0A210QIP4_MIZYE</name>